<evidence type="ECO:0000313" key="2">
    <source>
        <dbReference type="Proteomes" id="UP000008037"/>
    </source>
</evidence>
<dbReference type="HOGENOM" id="CLU_2340270_0_0_2"/>
<sequence>MESGRKGAWLFINQQKNFVDDLSIMRLCCQDFTTYPLLEKEGASNNNMALIPRSKESTAACCPYCKHPMLKLWENSKYWHRERCSTIFDEGSFINKI</sequence>
<reference evidence="1 2" key="1">
    <citation type="journal article" date="2012" name="Environ. Microbiol.">
        <title>The genome of the ammonia-oxidizing Candidatus Nitrososphaera gargensis: insights into metabolic versatility and environmental adaptations.</title>
        <authorList>
            <person name="Spang A."/>
            <person name="Poehlein A."/>
            <person name="Offre P."/>
            <person name="Zumbragel S."/>
            <person name="Haider S."/>
            <person name="Rychlik N."/>
            <person name="Nowka B."/>
            <person name="Schmeisser C."/>
            <person name="Lebedeva E.V."/>
            <person name="Rattei T."/>
            <person name="Bohm C."/>
            <person name="Schmid M."/>
            <person name="Galushko A."/>
            <person name="Hatzenpichler R."/>
            <person name="Weinmaier T."/>
            <person name="Daniel R."/>
            <person name="Schleper C."/>
            <person name="Spieck E."/>
            <person name="Streit W."/>
            <person name="Wagner M."/>
        </authorList>
    </citation>
    <scope>NUCLEOTIDE SEQUENCE [LARGE SCALE GENOMIC DNA]</scope>
    <source>
        <strain evidence="2">Ga9.2</strain>
    </source>
</reference>
<dbReference type="InParanoid" id="K0IN03"/>
<dbReference type="Proteomes" id="UP000008037">
    <property type="component" value="Chromosome"/>
</dbReference>
<dbReference type="BioCyc" id="CNIT1237085:G1324-1589-MONOMER"/>
<protein>
    <submittedName>
        <fullName evidence="1">Uncharacterized protein</fullName>
    </submittedName>
</protein>
<dbReference type="STRING" id="1237085.Ngar_c15910"/>
<evidence type="ECO:0000313" key="1">
    <source>
        <dbReference type="EMBL" id="AFU58524.1"/>
    </source>
</evidence>
<keyword evidence="2" id="KW-1185">Reference proteome</keyword>
<proteinExistence type="predicted"/>
<name>K0IN03_NITGG</name>
<gene>
    <name evidence="1" type="ordered locus">Ngar_c15910</name>
</gene>
<accession>K0IN03</accession>
<dbReference type="AlphaFoldDB" id="K0IN03"/>
<dbReference type="KEGG" id="nga:Ngar_c15910"/>
<organism evidence="1 2">
    <name type="scientific">Nitrososphaera gargensis (strain Ga9.2)</name>
    <dbReference type="NCBI Taxonomy" id="1237085"/>
    <lineage>
        <taxon>Archaea</taxon>
        <taxon>Nitrososphaerota</taxon>
        <taxon>Nitrososphaeria</taxon>
        <taxon>Nitrososphaerales</taxon>
        <taxon>Nitrososphaeraceae</taxon>
        <taxon>Nitrososphaera</taxon>
    </lineage>
</organism>
<dbReference type="EMBL" id="CP002408">
    <property type="protein sequence ID" value="AFU58524.1"/>
    <property type="molecule type" value="Genomic_DNA"/>
</dbReference>